<dbReference type="Proteomes" id="UP000602745">
    <property type="component" value="Unassembled WGS sequence"/>
</dbReference>
<evidence type="ECO:0000259" key="1">
    <source>
        <dbReference type="PROSITE" id="PS50043"/>
    </source>
</evidence>
<keyword evidence="3" id="KW-1185">Reference proteome</keyword>
<dbReference type="Pfam" id="PF00196">
    <property type="entry name" value="GerE"/>
    <property type="match status" value="1"/>
</dbReference>
<name>A0A8J2VID2_9RHOB</name>
<organism evidence="2 3">
    <name type="scientific">Agaricicola taiwanensis</name>
    <dbReference type="NCBI Taxonomy" id="591372"/>
    <lineage>
        <taxon>Bacteria</taxon>
        <taxon>Pseudomonadati</taxon>
        <taxon>Pseudomonadota</taxon>
        <taxon>Alphaproteobacteria</taxon>
        <taxon>Rhodobacterales</taxon>
        <taxon>Paracoccaceae</taxon>
        <taxon>Agaricicola</taxon>
    </lineage>
</organism>
<reference evidence="2" key="2">
    <citation type="submission" date="2020-09" db="EMBL/GenBank/DDBJ databases">
        <authorList>
            <person name="Sun Q."/>
            <person name="Sedlacek I."/>
        </authorList>
    </citation>
    <scope>NUCLEOTIDE SEQUENCE</scope>
    <source>
        <strain evidence="2">CCM 7684</strain>
    </source>
</reference>
<dbReference type="EMBL" id="BMCP01000001">
    <property type="protein sequence ID" value="GGE30503.1"/>
    <property type="molecule type" value="Genomic_DNA"/>
</dbReference>
<accession>A0A8J2VID2</accession>
<dbReference type="InterPro" id="IPR016032">
    <property type="entry name" value="Sig_transdc_resp-reg_C-effctor"/>
</dbReference>
<protein>
    <recommendedName>
        <fullName evidence="1">HTH luxR-type domain-containing protein</fullName>
    </recommendedName>
</protein>
<reference evidence="2" key="1">
    <citation type="journal article" date="2014" name="Int. J. Syst. Evol. Microbiol.">
        <title>Complete genome sequence of Corynebacterium casei LMG S-19264T (=DSM 44701T), isolated from a smear-ripened cheese.</title>
        <authorList>
            <consortium name="US DOE Joint Genome Institute (JGI-PGF)"/>
            <person name="Walter F."/>
            <person name="Albersmeier A."/>
            <person name="Kalinowski J."/>
            <person name="Ruckert C."/>
        </authorList>
    </citation>
    <scope>NUCLEOTIDE SEQUENCE</scope>
    <source>
        <strain evidence="2">CCM 7684</strain>
    </source>
</reference>
<dbReference type="GO" id="GO:0003677">
    <property type="term" value="F:DNA binding"/>
    <property type="evidence" value="ECO:0007669"/>
    <property type="project" value="InterPro"/>
</dbReference>
<gene>
    <name evidence="2" type="ORF">GCM10007276_04650</name>
</gene>
<sequence length="296" mass="31877">MACLRQLRQPRLDLVFESYASLEPEQEEPNCCLAFCIEDSTDGSRYIIAALLNRRGGQTTSADRDAVTDLAPKLAETLWHYKASARGTLLRELESTVAQSVPWGLMALSWWGTVLAHNGIAGEMLRQGDALRMQGRRLCFARAATARRFLTLTEAVILQAASEPQSEMALPVVDTTGTLRFALKIIPYDRGPAGPGDAVAMVMLADLAARAGVNECVLASAFALSAKEARLASLLGNGCNLDEAAQNMSISRNTARIHLSHVLHKTGARNQVALARLLARLPASRGSAFSSAFLQG</sequence>
<dbReference type="InterPro" id="IPR000792">
    <property type="entry name" value="Tscrpt_reg_LuxR_C"/>
</dbReference>
<feature type="domain" description="HTH luxR-type" evidence="1">
    <location>
        <begin position="217"/>
        <end position="282"/>
    </location>
</feature>
<dbReference type="GO" id="GO:0006355">
    <property type="term" value="P:regulation of DNA-templated transcription"/>
    <property type="evidence" value="ECO:0007669"/>
    <property type="project" value="InterPro"/>
</dbReference>
<proteinExistence type="predicted"/>
<dbReference type="AlphaFoldDB" id="A0A8J2VID2"/>
<dbReference type="SMART" id="SM00421">
    <property type="entry name" value="HTH_LUXR"/>
    <property type="match status" value="1"/>
</dbReference>
<evidence type="ECO:0000313" key="3">
    <source>
        <dbReference type="Proteomes" id="UP000602745"/>
    </source>
</evidence>
<dbReference type="PROSITE" id="PS50043">
    <property type="entry name" value="HTH_LUXR_2"/>
    <property type="match status" value="1"/>
</dbReference>
<dbReference type="SUPFAM" id="SSF46894">
    <property type="entry name" value="C-terminal effector domain of the bipartite response regulators"/>
    <property type="match status" value="1"/>
</dbReference>
<dbReference type="InterPro" id="IPR036388">
    <property type="entry name" value="WH-like_DNA-bd_sf"/>
</dbReference>
<comment type="caution">
    <text evidence="2">The sequence shown here is derived from an EMBL/GenBank/DDBJ whole genome shotgun (WGS) entry which is preliminary data.</text>
</comment>
<evidence type="ECO:0000313" key="2">
    <source>
        <dbReference type="EMBL" id="GGE30503.1"/>
    </source>
</evidence>
<dbReference type="Gene3D" id="1.10.10.10">
    <property type="entry name" value="Winged helix-like DNA-binding domain superfamily/Winged helix DNA-binding domain"/>
    <property type="match status" value="1"/>
</dbReference>